<keyword evidence="2" id="KW-0812">Transmembrane</keyword>
<organism evidence="4 5">
    <name type="scientific">Vagococcus fluvialis bH819</name>
    <dbReference type="NCBI Taxonomy" id="1255619"/>
    <lineage>
        <taxon>Bacteria</taxon>
        <taxon>Bacillati</taxon>
        <taxon>Bacillota</taxon>
        <taxon>Bacilli</taxon>
        <taxon>Lactobacillales</taxon>
        <taxon>Enterococcaceae</taxon>
        <taxon>Vagococcus</taxon>
    </lineage>
</organism>
<protein>
    <recommendedName>
        <fullName evidence="3">FtsK domain-containing protein</fullName>
    </recommendedName>
</protein>
<keyword evidence="2" id="KW-0472">Membrane</keyword>
<dbReference type="Proteomes" id="UP000195918">
    <property type="component" value="Unassembled WGS sequence"/>
</dbReference>
<feature type="transmembrane region" description="Helical" evidence="2">
    <location>
        <begin position="59"/>
        <end position="76"/>
    </location>
</feature>
<keyword evidence="1" id="KW-0067">ATP-binding</keyword>
<evidence type="ECO:0000313" key="4">
    <source>
        <dbReference type="EMBL" id="SLM86362.1"/>
    </source>
</evidence>
<gene>
    <name evidence="4" type="ORF">FM121_09745</name>
</gene>
<reference evidence="5" key="1">
    <citation type="submission" date="2017-02" db="EMBL/GenBank/DDBJ databases">
        <authorList>
            <person name="Dridi B."/>
        </authorList>
    </citation>
    <scope>NUCLEOTIDE SEQUENCE [LARGE SCALE GENOMIC DNA]</scope>
    <source>
        <strain evidence="5">bH819</strain>
    </source>
</reference>
<dbReference type="RefSeq" id="WP_086951994.1">
    <property type="nucleotide sequence ID" value="NZ_FWFD01000015.1"/>
</dbReference>
<dbReference type="GO" id="GO:0005524">
    <property type="term" value="F:ATP binding"/>
    <property type="evidence" value="ECO:0007669"/>
    <property type="project" value="UniProtKB-UniRule"/>
</dbReference>
<accession>A0A1X6WQ45</accession>
<keyword evidence="2" id="KW-1133">Transmembrane helix</keyword>
<feature type="binding site" evidence="1">
    <location>
        <begin position="328"/>
        <end position="335"/>
    </location>
    <ligand>
        <name>ATP</name>
        <dbReference type="ChEBI" id="CHEBI:30616"/>
    </ligand>
</feature>
<evidence type="ECO:0000256" key="2">
    <source>
        <dbReference type="SAM" id="Phobius"/>
    </source>
</evidence>
<dbReference type="GO" id="GO:0003677">
    <property type="term" value="F:DNA binding"/>
    <property type="evidence" value="ECO:0007669"/>
    <property type="project" value="InterPro"/>
</dbReference>
<dbReference type="Gene3D" id="3.40.50.300">
    <property type="entry name" value="P-loop containing nucleotide triphosphate hydrolases"/>
    <property type="match status" value="1"/>
</dbReference>
<dbReference type="SUPFAM" id="SSF52540">
    <property type="entry name" value="P-loop containing nucleoside triphosphate hydrolases"/>
    <property type="match status" value="1"/>
</dbReference>
<evidence type="ECO:0000313" key="5">
    <source>
        <dbReference type="Proteomes" id="UP000195918"/>
    </source>
</evidence>
<dbReference type="EMBL" id="FWFD01000015">
    <property type="protein sequence ID" value="SLM86362.1"/>
    <property type="molecule type" value="Genomic_DNA"/>
</dbReference>
<feature type="domain" description="FtsK" evidence="3">
    <location>
        <begin position="309"/>
        <end position="508"/>
    </location>
</feature>
<name>A0A1X6WQ45_9ENTE</name>
<dbReference type="AlphaFoldDB" id="A0A1X6WQ45"/>
<evidence type="ECO:0000256" key="1">
    <source>
        <dbReference type="PROSITE-ProRule" id="PRU00289"/>
    </source>
</evidence>
<dbReference type="PROSITE" id="PS50901">
    <property type="entry name" value="FTSK"/>
    <property type="match status" value="1"/>
</dbReference>
<evidence type="ECO:0000259" key="3">
    <source>
        <dbReference type="PROSITE" id="PS50901"/>
    </source>
</evidence>
<sequence>MSKNNNLIKVEIDGQELKTLVKNLLTQLKNWTVQRFNKSKAKLTYFKRLNEIQEDRTRIIQLYALLGGFMLIELGLLVNLKIVLFLTLPIILMIVVDVVYRRNLPKLYFKKIQEIYREQVDSSFKLLTVEEIYVDLVFTMLRLESFEEGKRYYSLNTQNFNKCHDYLRGKTDISKNEQLERLEVFRQNNDISPKVHKVLRNILENKNSLGFIYHEENQLFTNENVNSCEIKCRLFEGKTIKSVRDSLHILQQKTSFKNMKIIEDSIDARYFTLKVIFNTNIKVNEISVKDRISHAENGKILMGNTENGSAEITADSLNKTVSHWLISALSGSGKSVLVLNLLTSLLNLKFKGKYMYEDCLIVSLKSQDYLEARLDERGIVVRDSVEDMEKMVDYVSTINTQRINILKKHRLDNANNLNKQIEVKNIIESYMGNILLVLDEFQNLLEGTDNETKKRILGKVAILLRTSRSQNINIMVIQQSAKKEDLKNIRQNVNIMILGRQIDNFELASLDSSGEITKYYKDLDSRGKGAQGKFFINSEIKINGNGSDYASSFSILHTSNISKQEIATDFTRKFNTNNKYLEDVEQIINGGEKDIF</sequence>
<dbReference type="OrthoDB" id="9817104at2"/>
<proteinExistence type="predicted"/>
<keyword evidence="5" id="KW-1185">Reference proteome</keyword>
<dbReference type="InterPro" id="IPR002543">
    <property type="entry name" value="FtsK_dom"/>
</dbReference>
<keyword evidence="1" id="KW-0547">Nucleotide-binding</keyword>
<dbReference type="InterPro" id="IPR027417">
    <property type="entry name" value="P-loop_NTPase"/>
</dbReference>